<evidence type="ECO:0000259" key="1">
    <source>
        <dbReference type="Pfam" id="PF13843"/>
    </source>
</evidence>
<keyword evidence="3" id="KW-1185">Reference proteome</keyword>
<gene>
    <name evidence="2" type="ORF">K469DRAFT_595609</name>
</gene>
<organism evidence="2 3">
    <name type="scientific">Zopfia rhizophila CBS 207.26</name>
    <dbReference type="NCBI Taxonomy" id="1314779"/>
    <lineage>
        <taxon>Eukaryota</taxon>
        <taxon>Fungi</taxon>
        <taxon>Dikarya</taxon>
        <taxon>Ascomycota</taxon>
        <taxon>Pezizomycotina</taxon>
        <taxon>Dothideomycetes</taxon>
        <taxon>Dothideomycetes incertae sedis</taxon>
        <taxon>Zopfiaceae</taxon>
        <taxon>Zopfia</taxon>
    </lineage>
</organism>
<dbReference type="AlphaFoldDB" id="A0A6A6DJA6"/>
<protein>
    <recommendedName>
        <fullName evidence="1">PiggyBac transposable element-derived protein domain-containing protein</fullName>
    </recommendedName>
</protein>
<sequence length="142" mass="16892">MNIKLYHTDDLEWGELYWDISKKKTVLQAAWKNAQVVLFGSTVAKPNEFVERERKRPVKTSTNAACTRLVFDDLAVKVLRIPLFIDIYNHFMSDVDRFDECTSYYSTQRAKRKTWKPLWYFLFDIVLSNCFRLPSFFTKDSN</sequence>
<accession>A0A6A6DJA6</accession>
<dbReference type="InterPro" id="IPR029526">
    <property type="entry name" value="PGBD"/>
</dbReference>
<proteinExistence type="predicted"/>
<dbReference type="EMBL" id="ML994665">
    <property type="protein sequence ID" value="KAF2179604.1"/>
    <property type="molecule type" value="Genomic_DNA"/>
</dbReference>
<evidence type="ECO:0000313" key="3">
    <source>
        <dbReference type="Proteomes" id="UP000800200"/>
    </source>
</evidence>
<dbReference type="OrthoDB" id="3938054at2759"/>
<dbReference type="Pfam" id="PF13843">
    <property type="entry name" value="DDE_Tnp_1_7"/>
    <property type="match status" value="1"/>
</dbReference>
<reference evidence="2" key="1">
    <citation type="journal article" date="2020" name="Stud. Mycol.">
        <title>101 Dothideomycetes genomes: a test case for predicting lifestyles and emergence of pathogens.</title>
        <authorList>
            <person name="Haridas S."/>
            <person name="Albert R."/>
            <person name="Binder M."/>
            <person name="Bloem J."/>
            <person name="Labutti K."/>
            <person name="Salamov A."/>
            <person name="Andreopoulos B."/>
            <person name="Baker S."/>
            <person name="Barry K."/>
            <person name="Bills G."/>
            <person name="Bluhm B."/>
            <person name="Cannon C."/>
            <person name="Castanera R."/>
            <person name="Culley D."/>
            <person name="Daum C."/>
            <person name="Ezra D."/>
            <person name="Gonzalez J."/>
            <person name="Henrissat B."/>
            <person name="Kuo A."/>
            <person name="Liang C."/>
            <person name="Lipzen A."/>
            <person name="Lutzoni F."/>
            <person name="Magnuson J."/>
            <person name="Mondo S."/>
            <person name="Nolan M."/>
            <person name="Ohm R."/>
            <person name="Pangilinan J."/>
            <person name="Park H.-J."/>
            <person name="Ramirez L."/>
            <person name="Alfaro M."/>
            <person name="Sun H."/>
            <person name="Tritt A."/>
            <person name="Yoshinaga Y."/>
            <person name="Zwiers L.-H."/>
            <person name="Turgeon B."/>
            <person name="Goodwin S."/>
            <person name="Spatafora J."/>
            <person name="Crous P."/>
            <person name="Grigoriev I."/>
        </authorList>
    </citation>
    <scope>NUCLEOTIDE SEQUENCE</scope>
    <source>
        <strain evidence="2">CBS 207.26</strain>
    </source>
</reference>
<feature type="domain" description="PiggyBac transposable element-derived protein" evidence="1">
    <location>
        <begin position="28"/>
        <end position="131"/>
    </location>
</feature>
<evidence type="ECO:0000313" key="2">
    <source>
        <dbReference type="EMBL" id="KAF2179604.1"/>
    </source>
</evidence>
<name>A0A6A6DJA6_9PEZI</name>
<dbReference type="Proteomes" id="UP000800200">
    <property type="component" value="Unassembled WGS sequence"/>
</dbReference>